<keyword evidence="1" id="KW-0472">Membrane</keyword>
<reference evidence="2" key="1">
    <citation type="submission" date="2020-05" db="EMBL/GenBank/DDBJ databases">
        <title>Nod-independent and nitrogen-fixing Bradyrhizobium aeschynomene sp. nov. isolated from nodules of Aeschynomene indica.</title>
        <authorList>
            <person name="Zhang Z."/>
        </authorList>
    </citation>
    <scope>NUCLEOTIDE SEQUENCE</scope>
    <source>
        <strain evidence="2">83012</strain>
    </source>
</reference>
<keyword evidence="1" id="KW-1133">Transmembrane helix</keyword>
<organism evidence="2 3">
    <name type="scientific">Bradyrhizobium aeschynomenes</name>
    <dbReference type="NCBI Taxonomy" id="2734909"/>
    <lineage>
        <taxon>Bacteria</taxon>
        <taxon>Pseudomonadati</taxon>
        <taxon>Pseudomonadota</taxon>
        <taxon>Alphaproteobacteria</taxon>
        <taxon>Hyphomicrobiales</taxon>
        <taxon>Nitrobacteraceae</taxon>
        <taxon>Bradyrhizobium</taxon>
    </lineage>
</organism>
<dbReference type="Proteomes" id="UP000886476">
    <property type="component" value="Unassembled WGS sequence"/>
</dbReference>
<protein>
    <submittedName>
        <fullName evidence="2">Uncharacterized protein</fullName>
    </submittedName>
</protein>
<evidence type="ECO:0000313" key="2">
    <source>
        <dbReference type="EMBL" id="NPU65365.1"/>
    </source>
</evidence>
<dbReference type="EMBL" id="JABFDN010000002">
    <property type="protein sequence ID" value="NPU65365.1"/>
    <property type="molecule type" value="Genomic_DNA"/>
</dbReference>
<keyword evidence="1" id="KW-0812">Transmembrane</keyword>
<keyword evidence="3" id="KW-1185">Reference proteome</keyword>
<feature type="transmembrane region" description="Helical" evidence="1">
    <location>
        <begin position="39"/>
        <end position="58"/>
    </location>
</feature>
<comment type="caution">
    <text evidence="2">The sequence shown here is derived from an EMBL/GenBank/DDBJ whole genome shotgun (WGS) entry which is preliminary data.</text>
</comment>
<feature type="transmembrane region" description="Helical" evidence="1">
    <location>
        <begin position="79"/>
        <end position="97"/>
    </location>
</feature>
<sequence length="139" mass="14847">MNEYVSPDAWFALFEERGALSRDGYKLASYAHTPAADCWAHLFGQLSFASLLFVVIAATRNGVKGAELRPSSASAGKGALIFFFITTSVVASLKVYGEYFSSRPDVNSGEARADIAQSFMSGCVRSQTNMVANLGATDA</sequence>
<accession>A0ABX2CCH1</accession>
<dbReference type="RefSeq" id="WP_172110407.1">
    <property type="nucleotide sequence ID" value="NZ_JABFDN010000002.1"/>
</dbReference>
<evidence type="ECO:0000313" key="3">
    <source>
        <dbReference type="Proteomes" id="UP000886476"/>
    </source>
</evidence>
<evidence type="ECO:0000256" key="1">
    <source>
        <dbReference type="SAM" id="Phobius"/>
    </source>
</evidence>
<name>A0ABX2CCH1_9BRAD</name>
<gene>
    <name evidence="2" type="ORF">HL667_10190</name>
</gene>
<proteinExistence type="predicted"/>